<keyword evidence="1" id="KW-0472">Membrane</keyword>
<dbReference type="InterPro" id="IPR001610">
    <property type="entry name" value="PAC"/>
</dbReference>
<dbReference type="InterPro" id="IPR013767">
    <property type="entry name" value="PAS_fold"/>
</dbReference>
<evidence type="ECO:0000313" key="5">
    <source>
        <dbReference type="Proteomes" id="UP001500968"/>
    </source>
</evidence>
<dbReference type="RefSeq" id="WP_324690914.1">
    <property type="nucleotide sequence ID" value="NZ_BAABCR010000001.1"/>
</dbReference>
<keyword evidence="5" id="KW-1185">Reference proteome</keyword>
<evidence type="ECO:0008006" key="6">
    <source>
        <dbReference type="Google" id="ProtNLM"/>
    </source>
</evidence>
<keyword evidence="1" id="KW-0812">Transmembrane</keyword>
<evidence type="ECO:0000256" key="1">
    <source>
        <dbReference type="SAM" id="Phobius"/>
    </source>
</evidence>
<dbReference type="InterPro" id="IPR007891">
    <property type="entry name" value="CHASE3"/>
</dbReference>
<dbReference type="Gene3D" id="3.30.450.20">
    <property type="entry name" value="PAS domain"/>
    <property type="match status" value="4"/>
</dbReference>
<dbReference type="PANTHER" id="PTHR44757:SF2">
    <property type="entry name" value="BIOFILM ARCHITECTURE MAINTENANCE PROTEIN MBAA"/>
    <property type="match status" value="1"/>
</dbReference>
<accession>A0ABP7T744</accession>
<dbReference type="CDD" id="cd00130">
    <property type="entry name" value="PAS"/>
    <property type="match status" value="3"/>
</dbReference>
<dbReference type="PROSITE" id="PS50113">
    <property type="entry name" value="PAC"/>
    <property type="match status" value="2"/>
</dbReference>
<dbReference type="InterPro" id="IPR035965">
    <property type="entry name" value="PAS-like_dom_sf"/>
</dbReference>
<dbReference type="Pfam" id="PF05227">
    <property type="entry name" value="CHASE3"/>
    <property type="match status" value="1"/>
</dbReference>
<proteinExistence type="predicted"/>
<dbReference type="Pfam" id="PF08447">
    <property type="entry name" value="PAS_3"/>
    <property type="match status" value="1"/>
</dbReference>
<protein>
    <recommendedName>
        <fullName evidence="6">PAS domain S-box protein</fullName>
    </recommendedName>
</protein>
<dbReference type="Proteomes" id="UP001500968">
    <property type="component" value="Unassembled WGS sequence"/>
</dbReference>
<keyword evidence="1" id="KW-1133">Transmembrane helix</keyword>
<feature type="domain" description="PAC" evidence="3">
    <location>
        <begin position="540"/>
        <end position="590"/>
    </location>
</feature>
<gene>
    <name evidence="4" type="ORF">GCM10022386_01310</name>
</gene>
<feature type="transmembrane region" description="Helical" evidence="1">
    <location>
        <begin position="6"/>
        <end position="30"/>
    </location>
</feature>
<dbReference type="SUPFAM" id="SSF55785">
    <property type="entry name" value="PYP-like sensor domain (PAS domain)"/>
    <property type="match status" value="3"/>
</dbReference>
<name>A0ABP7T744_9FLAO</name>
<dbReference type="NCBIfam" id="TIGR00229">
    <property type="entry name" value="sensory_box"/>
    <property type="match status" value="3"/>
</dbReference>
<dbReference type="InterPro" id="IPR052155">
    <property type="entry name" value="Biofilm_reg_signaling"/>
</dbReference>
<dbReference type="InterPro" id="IPR036097">
    <property type="entry name" value="HisK_dim/P_sf"/>
</dbReference>
<dbReference type="EMBL" id="BAABCR010000001">
    <property type="protein sequence ID" value="GAA4022065.1"/>
    <property type="molecule type" value="Genomic_DNA"/>
</dbReference>
<dbReference type="PROSITE" id="PS50112">
    <property type="entry name" value="PAS"/>
    <property type="match status" value="3"/>
</dbReference>
<dbReference type="SMART" id="SM00091">
    <property type="entry name" value="PAS"/>
    <property type="match status" value="3"/>
</dbReference>
<dbReference type="SUPFAM" id="SSF47384">
    <property type="entry name" value="Homodimeric domain of signal transducing histidine kinase"/>
    <property type="match status" value="1"/>
</dbReference>
<feature type="transmembrane region" description="Helical" evidence="1">
    <location>
        <begin position="187"/>
        <end position="206"/>
    </location>
</feature>
<comment type="caution">
    <text evidence="4">The sequence shown here is derived from an EMBL/GenBank/DDBJ whole genome shotgun (WGS) entry which is preliminary data.</text>
</comment>
<sequence>MKWKLHFNLAVAAFGTALALLVFINVLLFVSLDKNTQQDRYVVHTYRVLKTSNALFSAIKDAETAQRGYILTKDTSFLTPYHHSIAAKNRLLVQLDKLIKDNKVQQQRLKHIKSLIHQKYRFIEKSLSTLHQSGSEQTIDLVNKGEGKMIMDQLRLAFQKFNTHENRLLKQRTYEAQKSVNTLKFTLVYSVLISILIFAITFYKLFQKIKVQHQQEEALFVQNEWYRQTMYSLGDGVITTDVNGNITFINRSGLHITGWLFKDAVGQPIETVFNIVNPDAPEKNGNPALMAMKENKIVFLAKNTQLIQKNGTTIYIDDSGAPIHDSEGHIIGSVLIFRDITEKRKTEEKLNLIYNQSLDMIGVANKEGYFISINPAVTKILGYTQEEFLARSYFDFIHPDDIDRSNNEKEIVFEKNQTLNFINRYRSKDGTYKWIEWNVTMVDDLKYAIGRDITERKEAYEMIAETYKKFYQVLESSPVAIIITEIENRNILYANEAFCMLSGFDQKALVGKTPLELDTIKPEESEKIRKNLKEEGGSKRGIESQLKCFDGTIIDVLFSVESIELDNKMCYIGTFVDITERKKSEINTQRMNLELEKRVKKRTAQIEKQKQFTDEILNKIPTEIAVYDSKEQYLYVNPKGIESQEIRDWVIGKTDFDLCKLTGLDPTLAEKRQWSFQNISKNDSVEWIDEIPQEDGSTKYMLRILHPLDKKKKFIITGYDITQLKIAEKEKTAYIKSLEEMMFMTSHKVRLPIANIIGIADLLEYDLDKEELGEVVNNMKASINALDAFTRELTMFIHNVKKKL</sequence>
<dbReference type="InterPro" id="IPR000014">
    <property type="entry name" value="PAS"/>
</dbReference>
<evidence type="ECO:0000259" key="3">
    <source>
        <dbReference type="PROSITE" id="PS50113"/>
    </source>
</evidence>
<feature type="domain" description="PAS" evidence="2">
    <location>
        <begin position="346"/>
        <end position="416"/>
    </location>
</feature>
<feature type="domain" description="PAS" evidence="2">
    <location>
        <begin position="222"/>
        <end position="279"/>
    </location>
</feature>
<dbReference type="CDD" id="cd19410">
    <property type="entry name" value="HK9-like_sensor"/>
    <property type="match status" value="1"/>
</dbReference>
<feature type="domain" description="PAS" evidence="2">
    <location>
        <begin position="466"/>
        <end position="534"/>
    </location>
</feature>
<dbReference type="PANTHER" id="PTHR44757">
    <property type="entry name" value="DIGUANYLATE CYCLASE DGCP"/>
    <property type="match status" value="1"/>
</dbReference>
<feature type="domain" description="PAC" evidence="3">
    <location>
        <begin position="300"/>
        <end position="352"/>
    </location>
</feature>
<dbReference type="Pfam" id="PF00989">
    <property type="entry name" value="PAS"/>
    <property type="match status" value="1"/>
</dbReference>
<dbReference type="InterPro" id="IPR000700">
    <property type="entry name" value="PAS-assoc_C"/>
</dbReference>
<dbReference type="SMART" id="SM00086">
    <property type="entry name" value="PAC"/>
    <property type="match status" value="3"/>
</dbReference>
<dbReference type="InterPro" id="IPR013655">
    <property type="entry name" value="PAS_fold_3"/>
</dbReference>
<reference evidence="5" key="1">
    <citation type="journal article" date="2019" name="Int. J. Syst. Evol. Microbiol.">
        <title>The Global Catalogue of Microorganisms (GCM) 10K type strain sequencing project: providing services to taxonomists for standard genome sequencing and annotation.</title>
        <authorList>
            <consortium name="The Broad Institute Genomics Platform"/>
            <consortium name="The Broad Institute Genome Sequencing Center for Infectious Disease"/>
            <person name="Wu L."/>
            <person name="Ma J."/>
        </authorList>
    </citation>
    <scope>NUCLEOTIDE SEQUENCE [LARGE SCALE GENOMIC DNA]</scope>
    <source>
        <strain evidence="5">JCM 17064</strain>
    </source>
</reference>
<organism evidence="4 5">
    <name type="scientific">Flavobacterium cheonhonense</name>
    <dbReference type="NCBI Taxonomy" id="706185"/>
    <lineage>
        <taxon>Bacteria</taxon>
        <taxon>Pseudomonadati</taxon>
        <taxon>Bacteroidota</taxon>
        <taxon>Flavobacteriia</taxon>
        <taxon>Flavobacteriales</taxon>
        <taxon>Flavobacteriaceae</taxon>
        <taxon>Flavobacterium</taxon>
    </lineage>
</organism>
<evidence type="ECO:0000313" key="4">
    <source>
        <dbReference type="EMBL" id="GAA4022065.1"/>
    </source>
</evidence>
<dbReference type="Pfam" id="PF13426">
    <property type="entry name" value="PAS_9"/>
    <property type="match status" value="1"/>
</dbReference>
<evidence type="ECO:0000259" key="2">
    <source>
        <dbReference type="PROSITE" id="PS50112"/>
    </source>
</evidence>